<dbReference type="EMBL" id="CAHIKZ030000590">
    <property type="protein sequence ID" value="CAE1228030.1"/>
    <property type="molecule type" value="Genomic_DNA"/>
</dbReference>
<evidence type="ECO:0000259" key="3">
    <source>
        <dbReference type="PROSITE" id="PS50009"/>
    </source>
</evidence>
<dbReference type="OrthoDB" id="10254377at2759"/>
<evidence type="ECO:0000313" key="5">
    <source>
        <dbReference type="Proteomes" id="UP000597762"/>
    </source>
</evidence>
<proteinExistence type="predicted"/>
<dbReference type="SMART" id="SM00147">
    <property type="entry name" value="RasGEF"/>
    <property type="match status" value="1"/>
</dbReference>
<dbReference type="Proteomes" id="UP000597762">
    <property type="component" value="Unassembled WGS sequence"/>
</dbReference>
<keyword evidence="5" id="KW-1185">Reference proteome</keyword>
<feature type="domain" description="Ras-GEF" evidence="3">
    <location>
        <begin position="109"/>
        <end position="363"/>
    </location>
</feature>
<evidence type="ECO:0000313" key="4">
    <source>
        <dbReference type="EMBL" id="CAE1228030.1"/>
    </source>
</evidence>
<feature type="region of interest" description="Disordered" evidence="2">
    <location>
        <begin position="81"/>
        <end position="100"/>
    </location>
</feature>
<keyword evidence="1" id="KW-0344">Guanine-nucleotide releasing factor</keyword>
<dbReference type="GO" id="GO:0032045">
    <property type="term" value="C:guanyl-nucleotide exchange factor complex"/>
    <property type="evidence" value="ECO:0007669"/>
    <property type="project" value="TreeGrafter"/>
</dbReference>
<sequence>MAQEFIQELPEDDNRVADVKTVWDIHISGHTQELMSAAPKQSLVYTVTCLTKKNRMSSLSASDWDLRPSFPCDNSLPGKSRDWPIDHMSPAHNSKGSPQRSFFSFNDHSAEVLTEQLTLIEQELFQRVHPVLFLNSKYNGFNTSLTIPGWNNPRSIRNKQNSATNLFVSDIVPHCLSVETQIRHAHQISHWVGVELISASSSRAQVSLLTKFLNIALCCTKIQNFATGMAILDGLENALVRQLPTWKELSIKSINIFTNLKTFKNSDYIGMSTEKPQMEKICHPVIPSILPYLLNVQQCEIGSFTLTNGMHKWTKMRHITRAIDPLRVFRQYKYPFKPIPYLQNFLQQRIEQTCHQDLNVLAREHSSFDDKLSFPVQGKKNFERVMKRIRDKLKTNK</sequence>
<comment type="caution">
    <text evidence="4">The sequence shown here is derived from an EMBL/GenBank/DDBJ whole genome shotgun (WGS) entry which is preliminary data.</text>
</comment>
<dbReference type="PANTHER" id="PTHR21560">
    <property type="entry name" value="VERY KIND PROTEIN"/>
    <property type="match status" value="1"/>
</dbReference>
<dbReference type="GO" id="GO:0030425">
    <property type="term" value="C:dendrite"/>
    <property type="evidence" value="ECO:0007669"/>
    <property type="project" value="TreeGrafter"/>
</dbReference>
<dbReference type="SUPFAM" id="SSF48366">
    <property type="entry name" value="Ras GEF"/>
    <property type="match status" value="1"/>
</dbReference>
<dbReference type="GO" id="GO:0043025">
    <property type="term" value="C:neuronal cell body"/>
    <property type="evidence" value="ECO:0007669"/>
    <property type="project" value="TreeGrafter"/>
</dbReference>
<organism evidence="4 5">
    <name type="scientific">Acanthosepion pharaonis</name>
    <name type="common">Pharaoh cuttlefish</name>
    <name type="synonym">Sepia pharaonis</name>
    <dbReference type="NCBI Taxonomy" id="158019"/>
    <lineage>
        <taxon>Eukaryota</taxon>
        <taxon>Metazoa</taxon>
        <taxon>Spiralia</taxon>
        <taxon>Lophotrochozoa</taxon>
        <taxon>Mollusca</taxon>
        <taxon>Cephalopoda</taxon>
        <taxon>Coleoidea</taxon>
        <taxon>Decapodiformes</taxon>
        <taxon>Sepiida</taxon>
        <taxon>Sepiina</taxon>
        <taxon>Sepiidae</taxon>
        <taxon>Acanthosepion</taxon>
    </lineage>
</organism>
<dbReference type="GO" id="GO:0048814">
    <property type="term" value="P:regulation of dendrite morphogenesis"/>
    <property type="evidence" value="ECO:0007669"/>
    <property type="project" value="TreeGrafter"/>
</dbReference>
<dbReference type="GO" id="GO:0007264">
    <property type="term" value="P:small GTPase-mediated signal transduction"/>
    <property type="evidence" value="ECO:0007669"/>
    <property type="project" value="InterPro"/>
</dbReference>
<dbReference type="InterPro" id="IPR036964">
    <property type="entry name" value="RASGEF_cat_dom_sf"/>
</dbReference>
<feature type="compositionally biased region" description="Polar residues" evidence="2">
    <location>
        <begin position="91"/>
        <end position="100"/>
    </location>
</feature>
<dbReference type="PANTHER" id="PTHR21560:SF0">
    <property type="entry name" value="KINASE NON-CATALYTIC C-LOBE DOMAIN-CONTAINING PROTEIN 1"/>
    <property type="match status" value="1"/>
</dbReference>
<dbReference type="InterPro" id="IPR029899">
    <property type="entry name" value="KNDC1"/>
</dbReference>
<dbReference type="Pfam" id="PF00617">
    <property type="entry name" value="RasGEF"/>
    <property type="match status" value="1"/>
</dbReference>
<dbReference type="PROSITE" id="PS50009">
    <property type="entry name" value="RASGEF_CAT"/>
    <property type="match status" value="1"/>
</dbReference>
<accession>A0A812BHC3</accession>
<gene>
    <name evidence="4" type="ORF">SPHA_16653</name>
</gene>
<dbReference type="AlphaFoldDB" id="A0A812BHC3"/>
<evidence type="ECO:0000256" key="2">
    <source>
        <dbReference type="SAM" id="MobiDB-lite"/>
    </source>
</evidence>
<name>A0A812BHC3_ACAPH</name>
<protein>
    <recommendedName>
        <fullName evidence="3">Ras-GEF domain-containing protein</fullName>
    </recommendedName>
</protein>
<evidence type="ECO:0000256" key="1">
    <source>
        <dbReference type="PROSITE-ProRule" id="PRU00168"/>
    </source>
</evidence>
<dbReference type="GO" id="GO:0005085">
    <property type="term" value="F:guanyl-nucleotide exchange factor activity"/>
    <property type="evidence" value="ECO:0007669"/>
    <property type="project" value="UniProtKB-KW"/>
</dbReference>
<dbReference type="InterPro" id="IPR001895">
    <property type="entry name" value="RASGEF_cat_dom"/>
</dbReference>
<dbReference type="Gene3D" id="1.10.840.10">
    <property type="entry name" value="Ras guanine-nucleotide exchange factors catalytic domain"/>
    <property type="match status" value="1"/>
</dbReference>
<dbReference type="InterPro" id="IPR023578">
    <property type="entry name" value="Ras_GEF_dom_sf"/>
</dbReference>
<reference evidence="4" key="1">
    <citation type="submission" date="2021-01" db="EMBL/GenBank/DDBJ databases">
        <authorList>
            <person name="Li R."/>
            <person name="Bekaert M."/>
        </authorList>
    </citation>
    <scope>NUCLEOTIDE SEQUENCE</scope>
    <source>
        <strain evidence="4">Farmed</strain>
    </source>
</reference>